<dbReference type="EC" id="3.2.1.21" evidence="2"/>
<evidence type="ECO:0000256" key="5">
    <source>
        <dbReference type="PROSITE-ProRule" id="PRU10055"/>
    </source>
</evidence>
<dbReference type="Gene3D" id="3.20.20.80">
    <property type="entry name" value="Glycosidases"/>
    <property type="match status" value="1"/>
</dbReference>
<comment type="caution">
    <text evidence="8">The sequence shown here is derived from an EMBL/GenBank/DDBJ whole genome shotgun (WGS) entry which is preliminary data.</text>
</comment>
<dbReference type="EMBL" id="JBHUFF010000022">
    <property type="protein sequence ID" value="MFD1800512.1"/>
    <property type="molecule type" value="Genomic_DNA"/>
</dbReference>
<evidence type="ECO:0000313" key="8">
    <source>
        <dbReference type="EMBL" id="MFD1800512.1"/>
    </source>
</evidence>
<keyword evidence="3 7" id="KW-0378">Hydrolase</keyword>
<evidence type="ECO:0000256" key="3">
    <source>
        <dbReference type="ARBA" id="ARBA00022801"/>
    </source>
</evidence>
<dbReference type="InterPro" id="IPR001360">
    <property type="entry name" value="Glyco_hydro_1"/>
</dbReference>
<reference evidence="9" key="1">
    <citation type="journal article" date="2019" name="Int. J. Syst. Evol. Microbiol.">
        <title>The Global Catalogue of Microorganisms (GCM) 10K type strain sequencing project: providing services to taxonomists for standard genome sequencing and annotation.</title>
        <authorList>
            <consortium name="The Broad Institute Genomics Platform"/>
            <consortium name="The Broad Institute Genome Sequencing Center for Infectious Disease"/>
            <person name="Wu L."/>
            <person name="Ma J."/>
        </authorList>
    </citation>
    <scope>NUCLEOTIDE SEQUENCE [LARGE SCALE GENOMIC DNA]</scope>
    <source>
        <strain evidence="9">KCTC 42143</strain>
    </source>
</reference>
<dbReference type="PANTHER" id="PTHR10353:SF36">
    <property type="entry name" value="LP05116P"/>
    <property type="match status" value="1"/>
</dbReference>
<evidence type="ECO:0000256" key="4">
    <source>
        <dbReference type="ARBA" id="ARBA00023295"/>
    </source>
</evidence>
<dbReference type="PROSITE" id="PS00572">
    <property type="entry name" value="GLYCOSYL_HYDROL_F1_1"/>
    <property type="match status" value="1"/>
</dbReference>
<feature type="active site" description="Nucleophile" evidence="5">
    <location>
        <position position="373"/>
    </location>
</feature>
<gene>
    <name evidence="8" type="ORF">ACFSBK_11695</name>
</gene>
<dbReference type="InterPro" id="IPR033132">
    <property type="entry name" value="GH_1_N_CS"/>
</dbReference>
<dbReference type="GO" id="GO:0016798">
    <property type="term" value="F:hydrolase activity, acting on glycosyl bonds"/>
    <property type="evidence" value="ECO:0007669"/>
    <property type="project" value="UniProtKB-KW"/>
</dbReference>
<comment type="similarity">
    <text evidence="1 6">Belongs to the glycosyl hydrolase 1 family.</text>
</comment>
<dbReference type="PROSITE" id="PS00653">
    <property type="entry name" value="GLYCOSYL_HYDROL_F1_2"/>
    <property type="match status" value="1"/>
</dbReference>
<proteinExistence type="inferred from homology"/>
<evidence type="ECO:0000256" key="6">
    <source>
        <dbReference type="RuleBase" id="RU003690"/>
    </source>
</evidence>
<organism evidence="8 9">
    <name type="scientific">Carnobacterium antarcticum</name>
    <dbReference type="NCBI Taxonomy" id="2126436"/>
    <lineage>
        <taxon>Bacteria</taxon>
        <taxon>Bacillati</taxon>
        <taxon>Bacillota</taxon>
        <taxon>Bacilli</taxon>
        <taxon>Lactobacillales</taxon>
        <taxon>Carnobacteriaceae</taxon>
        <taxon>Carnobacterium</taxon>
    </lineage>
</organism>
<evidence type="ECO:0000313" key="9">
    <source>
        <dbReference type="Proteomes" id="UP001597285"/>
    </source>
</evidence>
<evidence type="ECO:0000256" key="2">
    <source>
        <dbReference type="ARBA" id="ARBA00012744"/>
    </source>
</evidence>
<dbReference type="Pfam" id="PF00232">
    <property type="entry name" value="Glyco_hydro_1"/>
    <property type="match status" value="1"/>
</dbReference>
<evidence type="ECO:0000256" key="7">
    <source>
        <dbReference type="RuleBase" id="RU004468"/>
    </source>
</evidence>
<evidence type="ECO:0000256" key="1">
    <source>
        <dbReference type="ARBA" id="ARBA00010838"/>
    </source>
</evidence>
<dbReference type="PRINTS" id="PR00131">
    <property type="entry name" value="GLHYDRLASE1"/>
</dbReference>
<dbReference type="InterPro" id="IPR017853">
    <property type="entry name" value="GH"/>
</dbReference>
<protein>
    <recommendedName>
        <fullName evidence="2">beta-glucosidase</fullName>
        <ecNumber evidence="2">3.2.1.21</ecNumber>
    </recommendedName>
</protein>
<accession>A0ABW4NUG5</accession>
<dbReference type="SUPFAM" id="SSF51445">
    <property type="entry name" value="(Trans)glycosidases"/>
    <property type="match status" value="1"/>
</dbReference>
<sequence length="468" mass="53494">MKFPESFLFGAASASYQVEGAWDEDGKGVSNWDVFSKIEGKTYQGTNGDVAVDHYHRYKEDIALMAEMGLDSYRFSISWPRIYPNGDGEVNPKGIEFYNNLIDECIKHDIIPFVTLYHWDLPQELEKNGGWTSQRTLKAFEQYADTCFAAFGDRVKHWITFNETVVFVRHGYIFGAHPPGLINDFKNYYQVLHNVFLTHAKVVLNFKNSGYKGDIGITHVFSPAFPADDKQSSKKAADHANMFDTFLYYDPILKGTYPEYVLTHLKQKGYDFELSHEDQEILLKAAPLNDFIGINYYQPMRVIANDSSAARELSREASTGGAGAVSYDGVYQTVKVPTLSYTKWGWEISPEALLDGLHLLKEQYGNIPIYITENGLGDEDPIIDGEIKDTARIEYIEEHLKFVKKGVSEGLDIQGYFAWSVIDLLSWLNGYKKQYGFIYVDHADHLNRKKKDSFYWYQNVIATRGENI</sequence>
<dbReference type="RefSeq" id="WP_058918730.1">
    <property type="nucleotide sequence ID" value="NZ_JBHSQC010000002.1"/>
</dbReference>
<dbReference type="InterPro" id="IPR018120">
    <property type="entry name" value="Glyco_hydro_1_AS"/>
</dbReference>
<name>A0ABW4NUG5_9LACT</name>
<keyword evidence="4 7" id="KW-0326">Glycosidase</keyword>
<keyword evidence="9" id="KW-1185">Reference proteome</keyword>
<dbReference type="Proteomes" id="UP001597285">
    <property type="component" value="Unassembled WGS sequence"/>
</dbReference>
<dbReference type="PANTHER" id="PTHR10353">
    <property type="entry name" value="GLYCOSYL HYDROLASE"/>
    <property type="match status" value="1"/>
</dbReference>